<reference evidence="1 2" key="1">
    <citation type="submission" date="2015-01" db="EMBL/GenBank/DDBJ databases">
        <title>Evolution of Trichinella species and genotypes.</title>
        <authorList>
            <person name="Korhonen P.K."/>
            <person name="Edoardo P."/>
            <person name="Giuseppe L.R."/>
            <person name="Gasser R.B."/>
        </authorList>
    </citation>
    <scope>NUCLEOTIDE SEQUENCE [LARGE SCALE GENOMIC DNA]</scope>
    <source>
        <strain evidence="1">ISS3</strain>
    </source>
</reference>
<dbReference type="InParanoid" id="A0A0V0YWL8"/>
<evidence type="ECO:0000313" key="1">
    <source>
        <dbReference type="EMBL" id="KRY04609.1"/>
    </source>
</evidence>
<keyword evidence="2" id="KW-1185">Reference proteome</keyword>
<gene>
    <name evidence="1" type="ORF">T01_12359</name>
</gene>
<name>A0A0V0YWL8_TRISP</name>
<protein>
    <submittedName>
        <fullName evidence="1">Uncharacterized protein</fullName>
    </submittedName>
</protein>
<proteinExistence type="predicted"/>
<comment type="caution">
    <text evidence="1">The sequence shown here is derived from an EMBL/GenBank/DDBJ whole genome shotgun (WGS) entry which is preliminary data.</text>
</comment>
<organism evidence="1 2">
    <name type="scientific">Trichinella spiralis</name>
    <name type="common">Trichina worm</name>
    <dbReference type="NCBI Taxonomy" id="6334"/>
    <lineage>
        <taxon>Eukaryota</taxon>
        <taxon>Metazoa</taxon>
        <taxon>Ecdysozoa</taxon>
        <taxon>Nematoda</taxon>
        <taxon>Enoplea</taxon>
        <taxon>Dorylaimia</taxon>
        <taxon>Trichinellida</taxon>
        <taxon>Trichinellidae</taxon>
        <taxon>Trichinella</taxon>
    </lineage>
</organism>
<dbReference type="AlphaFoldDB" id="A0A0V0YWL8"/>
<sequence>MPDSFKKAIQIAARQEVVINQFTASNASASDGGRQATDAMKSNSMVFVIPGRVPTTVRSTREEGKEYCLNC</sequence>
<dbReference type="OrthoDB" id="10288988at2759"/>
<dbReference type="EMBL" id="JYDH01004191">
    <property type="protein sequence ID" value="KRY04609.1"/>
    <property type="molecule type" value="Genomic_DNA"/>
</dbReference>
<accession>A0A0V0YWL8</accession>
<feature type="non-terminal residue" evidence="1">
    <location>
        <position position="71"/>
    </location>
</feature>
<dbReference type="Proteomes" id="UP000054776">
    <property type="component" value="Unassembled WGS sequence"/>
</dbReference>
<evidence type="ECO:0000313" key="2">
    <source>
        <dbReference type="Proteomes" id="UP000054776"/>
    </source>
</evidence>